<dbReference type="AlphaFoldDB" id="D0LHT9"/>
<feature type="region of interest" description="Disordered" evidence="1">
    <location>
        <begin position="32"/>
        <end position="51"/>
    </location>
</feature>
<dbReference type="STRING" id="502025.Hoch_2223"/>
<organism evidence="2 3">
    <name type="scientific">Haliangium ochraceum (strain DSM 14365 / JCM 11303 / SMP-2)</name>
    <dbReference type="NCBI Taxonomy" id="502025"/>
    <lineage>
        <taxon>Bacteria</taxon>
        <taxon>Pseudomonadati</taxon>
        <taxon>Myxococcota</taxon>
        <taxon>Polyangia</taxon>
        <taxon>Haliangiales</taxon>
        <taxon>Kofleriaceae</taxon>
        <taxon>Haliangium</taxon>
    </lineage>
</organism>
<dbReference type="EMBL" id="CP001804">
    <property type="protein sequence ID" value="ACY14768.1"/>
    <property type="molecule type" value="Genomic_DNA"/>
</dbReference>
<evidence type="ECO:0000313" key="3">
    <source>
        <dbReference type="Proteomes" id="UP000001880"/>
    </source>
</evidence>
<keyword evidence="3" id="KW-1185">Reference proteome</keyword>
<gene>
    <name evidence="2" type="ordered locus">Hoch_2223</name>
</gene>
<sequence>MCVRRSGFPPQAAAAARFRSRAGGRHRRLRRSTLGQVDVASSASRSVPGGEVAATPRMRLGLGSEDRGTRAALVNARAEVAATSRSRWGPRWRGCGNVSDEVGTSMARLRQRLGRGGDLDGEVAATSRTRWGPRWRGCGNVSDEVGTSMARLRQRLGRGGDLDGEVAATSSVSKRRVGGVAATPRTRWDLVGGVAATCWTRWDLVGGVAATGRTRWDLEKLRKMCCERVRSAAGVAFHGYGR</sequence>
<dbReference type="KEGG" id="hoh:Hoch_2223"/>
<evidence type="ECO:0000313" key="2">
    <source>
        <dbReference type="EMBL" id="ACY14768.1"/>
    </source>
</evidence>
<reference evidence="2 3" key="1">
    <citation type="journal article" date="2010" name="Stand. Genomic Sci.">
        <title>Complete genome sequence of Haliangium ochraceum type strain (SMP-2).</title>
        <authorList>
            <consortium name="US DOE Joint Genome Institute (JGI-PGF)"/>
            <person name="Ivanova N."/>
            <person name="Daum C."/>
            <person name="Lang E."/>
            <person name="Abt B."/>
            <person name="Kopitz M."/>
            <person name="Saunders E."/>
            <person name="Lapidus A."/>
            <person name="Lucas S."/>
            <person name="Glavina Del Rio T."/>
            <person name="Nolan M."/>
            <person name="Tice H."/>
            <person name="Copeland A."/>
            <person name="Cheng J.F."/>
            <person name="Chen F."/>
            <person name="Bruce D."/>
            <person name="Goodwin L."/>
            <person name="Pitluck S."/>
            <person name="Mavromatis K."/>
            <person name="Pati A."/>
            <person name="Mikhailova N."/>
            <person name="Chen A."/>
            <person name="Palaniappan K."/>
            <person name="Land M."/>
            <person name="Hauser L."/>
            <person name="Chang Y.J."/>
            <person name="Jeffries C.D."/>
            <person name="Detter J.C."/>
            <person name="Brettin T."/>
            <person name="Rohde M."/>
            <person name="Goker M."/>
            <person name="Bristow J."/>
            <person name="Markowitz V."/>
            <person name="Eisen J.A."/>
            <person name="Hugenholtz P."/>
            <person name="Kyrpides N.C."/>
            <person name="Klenk H.P."/>
        </authorList>
    </citation>
    <scope>NUCLEOTIDE SEQUENCE [LARGE SCALE GENOMIC DNA]</scope>
    <source>
        <strain evidence="3">DSM 14365 / CIP 107738 / JCM 11303 / AJ 13395 / SMP-2</strain>
    </source>
</reference>
<protein>
    <submittedName>
        <fullName evidence="2">Uncharacterized protein</fullName>
    </submittedName>
</protein>
<name>D0LHT9_HALO1</name>
<dbReference type="HOGENOM" id="CLU_1145939_0_0_7"/>
<feature type="compositionally biased region" description="Polar residues" evidence="1">
    <location>
        <begin position="33"/>
        <end position="45"/>
    </location>
</feature>
<proteinExistence type="predicted"/>
<evidence type="ECO:0000256" key="1">
    <source>
        <dbReference type="SAM" id="MobiDB-lite"/>
    </source>
</evidence>
<accession>D0LHT9</accession>
<dbReference type="Proteomes" id="UP000001880">
    <property type="component" value="Chromosome"/>
</dbReference>